<dbReference type="SUPFAM" id="SSF69065">
    <property type="entry name" value="RNase III domain-like"/>
    <property type="match status" value="2"/>
</dbReference>
<dbReference type="InterPro" id="IPR001650">
    <property type="entry name" value="Helicase_C-like"/>
</dbReference>
<dbReference type="Pfam" id="PF03368">
    <property type="entry name" value="Dicer_dimer"/>
    <property type="match status" value="1"/>
</dbReference>
<dbReference type="SMART" id="SM00490">
    <property type="entry name" value="HELICc"/>
    <property type="match status" value="1"/>
</dbReference>
<name>A0A9Q8P2F5_PASFU</name>
<keyword evidence="10" id="KW-0460">Magnesium</keyword>
<keyword evidence="12" id="KW-0051">Antiviral defense</keyword>
<evidence type="ECO:0000259" key="17">
    <source>
        <dbReference type="PROSITE" id="PS51192"/>
    </source>
</evidence>
<evidence type="ECO:0000259" key="18">
    <source>
        <dbReference type="PROSITE" id="PS51194"/>
    </source>
</evidence>
<dbReference type="InterPro" id="IPR011545">
    <property type="entry name" value="DEAD/DEAH_box_helicase_dom"/>
</dbReference>
<dbReference type="Proteomes" id="UP000756132">
    <property type="component" value="Chromosome 1"/>
</dbReference>
<evidence type="ECO:0000256" key="10">
    <source>
        <dbReference type="ARBA" id="ARBA00022842"/>
    </source>
</evidence>
<dbReference type="CDD" id="cd18034">
    <property type="entry name" value="DEXHc_dicer"/>
    <property type="match status" value="1"/>
</dbReference>
<keyword evidence="11 15" id="KW-0694">RNA-binding</keyword>
<dbReference type="GeneID" id="71980548"/>
<feature type="domain" description="Helicase C-terminal" evidence="18">
    <location>
        <begin position="359"/>
        <end position="533"/>
    </location>
</feature>
<dbReference type="Gene3D" id="3.40.50.300">
    <property type="entry name" value="P-loop containing nucleotide triphosphate hydrolases"/>
    <property type="match status" value="2"/>
</dbReference>
<dbReference type="GO" id="GO:0051607">
    <property type="term" value="P:defense response to virus"/>
    <property type="evidence" value="ECO:0007669"/>
    <property type="project" value="UniProtKB-KW"/>
</dbReference>
<dbReference type="FunFam" id="1.10.1520.10:FF:000032">
    <property type="entry name" value="Dicer-like protein 2"/>
    <property type="match status" value="1"/>
</dbReference>
<dbReference type="SUPFAM" id="SSF52540">
    <property type="entry name" value="P-loop containing nucleoside triphosphate hydrolases"/>
    <property type="match status" value="1"/>
</dbReference>
<dbReference type="Gene3D" id="3.30.160.380">
    <property type="entry name" value="Dicer dimerisation domain"/>
    <property type="match status" value="1"/>
</dbReference>
<dbReference type="Pfam" id="PF00636">
    <property type="entry name" value="Ribonuclease_3"/>
    <property type="match status" value="2"/>
</dbReference>
<feature type="domain" description="Dicer dsRNA-binding fold" evidence="19">
    <location>
        <begin position="551"/>
        <end position="647"/>
    </location>
</feature>
<organism evidence="20 21">
    <name type="scientific">Passalora fulva</name>
    <name type="common">Tomato leaf mold</name>
    <name type="synonym">Cladosporium fulvum</name>
    <dbReference type="NCBI Taxonomy" id="5499"/>
    <lineage>
        <taxon>Eukaryota</taxon>
        <taxon>Fungi</taxon>
        <taxon>Dikarya</taxon>
        <taxon>Ascomycota</taxon>
        <taxon>Pezizomycotina</taxon>
        <taxon>Dothideomycetes</taxon>
        <taxon>Dothideomycetidae</taxon>
        <taxon>Mycosphaerellales</taxon>
        <taxon>Mycosphaerellaceae</taxon>
        <taxon>Fulvia</taxon>
    </lineage>
</organism>
<dbReference type="OrthoDB" id="416741at2759"/>
<dbReference type="KEGG" id="ffu:CLAFUR5_00670"/>
<keyword evidence="13" id="KW-0464">Manganese</keyword>
<dbReference type="Pfam" id="PF00035">
    <property type="entry name" value="dsrm"/>
    <property type="match status" value="1"/>
</dbReference>
<evidence type="ECO:0000313" key="21">
    <source>
        <dbReference type="Proteomes" id="UP000756132"/>
    </source>
</evidence>
<dbReference type="GO" id="GO:0046872">
    <property type="term" value="F:metal ion binding"/>
    <property type="evidence" value="ECO:0007669"/>
    <property type="project" value="UniProtKB-KW"/>
</dbReference>
<dbReference type="PROSITE" id="PS51194">
    <property type="entry name" value="HELICASE_CTER"/>
    <property type="match status" value="1"/>
</dbReference>
<dbReference type="InterPro" id="IPR014001">
    <property type="entry name" value="Helicase_ATP-bd"/>
</dbReference>
<protein>
    <submittedName>
        <fullName evidence="20">Dicer-like protein 2</fullName>
    </submittedName>
</protein>
<comment type="similarity">
    <text evidence="15">Belongs to the helicase family. Dicer subfamily.</text>
</comment>
<evidence type="ECO:0000256" key="6">
    <source>
        <dbReference type="ARBA" id="ARBA00022741"/>
    </source>
</evidence>
<evidence type="ECO:0000313" key="20">
    <source>
        <dbReference type="EMBL" id="UJO10935.1"/>
    </source>
</evidence>
<evidence type="ECO:0000256" key="14">
    <source>
        <dbReference type="ARBA" id="ARBA00025403"/>
    </source>
</evidence>
<reference evidence="20" key="1">
    <citation type="submission" date="2021-12" db="EMBL/GenBank/DDBJ databases">
        <authorList>
            <person name="Zaccaron A."/>
            <person name="Stergiopoulos I."/>
        </authorList>
    </citation>
    <scope>NUCLEOTIDE SEQUENCE</scope>
    <source>
        <strain evidence="20">Race5_Kim</strain>
    </source>
</reference>
<dbReference type="Gene3D" id="1.10.1520.10">
    <property type="entry name" value="Ribonuclease III domain"/>
    <property type="match status" value="2"/>
</dbReference>
<comment type="cofactor">
    <cofactor evidence="2">
        <name>Mg(2+)</name>
        <dbReference type="ChEBI" id="CHEBI:18420"/>
    </cofactor>
</comment>
<dbReference type="InterPro" id="IPR038248">
    <property type="entry name" value="Dicer_dimer_sf"/>
</dbReference>
<dbReference type="CDD" id="cd00593">
    <property type="entry name" value="RIBOc"/>
    <property type="match status" value="2"/>
</dbReference>
<dbReference type="InterPro" id="IPR036389">
    <property type="entry name" value="RNase_III_sf"/>
</dbReference>
<dbReference type="Pfam" id="PF00271">
    <property type="entry name" value="Helicase_C"/>
    <property type="match status" value="1"/>
</dbReference>
<keyword evidence="8" id="KW-0347">Helicase</keyword>
<keyword evidence="6" id="KW-0547">Nucleotide-binding</keyword>
<dbReference type="GO" id="GO:0003723">
    <property type="term" value="F:RNA binding"/>
    <property type="evidence" value="ECO:0007669"/>
    <property type="project" value="UniProtKB-UniRule"/>
</dbReference>
<dbReference type="GO" id="GO:0050688">
    <property type="term" value="P:regulation of defense response to virus"/>
    <property type="evidence" value="ECO:0007669"/>
    <property type="project" value="UniProtKB-KW"/>
</dbReference>
<evidence type="ECO:0000256" key="12">
    <source>
        <dbReference type="ARBA" id="ARBA00023118"/>
    </source>
</evidence>
<dbReference type="InterPro" id="IPR027417">
    <property type="entry name" value="P-loop_NTPase"/>
</dbReference>
<dbReference type="Pfam" id="PF00270">
    <property type="entry name" value="DEAD"/>
    <property type="match status" value="1"/>
</dbReference>
<dbReference type="GO" id="GO:0030422">
    <property type="term" value="P:siRNA processing"/>
    <property type="evidence" value="ECO:0007669"/>
    <property type="project" value="TreeGrafter"/>
</dbReference>
<proteinExistence type="inferred from homology"/>
<feature type="domain" description="RNase III" evidence="16">
    <location>
        <begin position="1083"/>
        <end position="1266"/>
    </location>
</feature>
<evidence type="ECO:0000256" key="8">
    <source>
        <dbReference type="ARBA" id="ARBA00022806"/>
    </source>
</evidence>
<evidence type="ECO:0000256" key="1">
    <source>
        <dbReference type="ARBA" id="ARBA00001936"/>
    </source>
</evidence>
<comment type="function">
    <text evidence="14">Dicer-like endonuclease involved in cleaving double-stranded RNA in the RNA interference (RNAi) pathway. Produces 21 to 25 bp dsRNAs (siRNAs) which target the selective destruction of homologous RNAs leading to sequence-specific suppression of gene expression, called post-transcriptional gene silencing (PTGS). Part of a broad host defense response against viral infection and transposons.</text>
</comment>
<evidence type="ECO:0000256" key="7">
    <source>
        <dbReference type="ARBA" id="ARBA00022801"/>
    </source>
</evidence>
<gene>
    <name evidence="20" type="ORF">CLAFUR5_00670</name>
</gene>
<dbReference type="RefSeq" id="XP_047755301.1">
    <property type="nucleotide sequence ID" value="XM_047899818.1"/>
</dbReference>
<evidence type="ECO:0000256" key="11">
    <source>
        <dbReference type="ARBA" id="ARBA00022884"/>
    </source>
</evidence>
<evidence type="ECO:0000259" key="19">
    <source>
        <dbReference type="PROSITE" id="PS51327"/>
    </source>
</evidence>
<evidence type="ECO:0000256" key="3">
    <source>
        <dbReference type="ARBA" id="ARBA00022721"/>
    </source>
</evidence>
<dbReference type="PROSITE" id="PS51192">
    <property type="entry name" value="HELICASE_ATP_BIND_1"/>
    <property type="match status" value="1"/>
</dbReference>
<sequence>MDSPSQPPIVKLRSYQQEMLDASIEKNIIVAMDTGSGKTHVAIARILVELEQGITDKLVWFLAPSVALAEQQAQVLSDHLPAYRLRTLLGADGVEKWTDQGIWDALLANVSVMVSTPAVLADALSHGFLNMRRLSLCIFDEAHHATKNHPYNAILKLYYQPARLRGEHVPHILGLSASPVVNSKKGSLEEIETSLNAVAVTPKQNREDLEKHVNPPQVVLIIYSTEDTKEHDMLCKTMAKATDDYDFLRDPYVVDLRQQGDERSLKELNKILLKKKTYTYEQLRGLRGRAFSIHDELGPSMARWYVSECILRFRTGFTSGTAIMPDLSEKEKMHLNHLFDPILQQVDFGAHGKLVTTDKVQNLVRILRAESSAETRGVIFVQQRAQVTALAELLRQTDEIAVSYQVGTFVGTSSSSFRKVSVADLANLRAHITDLEAFRSGEKNLMIATNVLEEGIDISACNLIICFEKPGNLVSFVQRRGRARRKDSKYYVFTSEEEALKAGKQWEALEAQMKQAYMDDTRQPAPSAEEDLSSRTYHIAATQALLTLESAKAHLLHFCSVGISQASNYADLRPEFDAVMKSVGSWTATVDLPAFVHPDLRHATSSQAWPTEATAICDAAFEAYVALHKAGLVNDNLLPLTKDYGPAIGEQHLDQPSIAEVSDPIYVWRGFFGGLAFHDMRWHVYRVSLSTPDGVQSQMRMWTPCPIHCGSIRLYWSANTTYVVEILAESKGAQKMSAASLASLQATSDLILRSVHGSRMAIDKKDYPILFAPALQDNELLKWVDSMSGSAPINGPMQLTPSQQAEVGLVRVKGQPGRAYFFQSLETLTGDKTASGQSVRVRTFPKRKDFLHPIAADHGTRVAYTGTQSYPLAECSIDRLAAGYALFAAFVPSIIHCLELQLSASSVCQSVLHDVGLNDTSLVLEAITAPGANEAVDYNRLEYLGDSILKHCTELEVVSQHINWPEAYLSVDRDRIVRNSNLAAAALAIGLDKFIITKPFTGSKWRPPVVEEILAQTPGKRSMSTKTLADVVEALIGAAYVDGGIVKAQKCIETLLPTETWHPPAHCFDLLIQEPRPTPVKNLDLLQHLIGHDFTHTTLLVEAITHVSFPYNRTGLSYERLEFLGDSVLDMVIIPKLFSHSRKLKHWELHRIHEALVNSHFLGYCCMRYAMDDDVVDVVPASDPGEYKTIRSSRQVHLHDFLRAGAQLVPIRRKSVELFEKMREGIDHALEHSDEYPWCSFVTLNPPKLFCDLVESVLGAIFIDTRGDLDACEAFVDKLGILRHMRRILDAHVETFSPKERIGVVADHEAVKYTNGRVEDELGKKSFSCTLKVGEKEVVTVTGCHSKDEAEVKAAHRACAILGGSEGTEARRKKRKLAVKVDDLDAAFCNGEEQ</sequence>
<keyword evidence="7" id="KW-0378">Hydrolase</keyword>
<comment type="cofactor">
    <cofactor evidence="1">
        <name>Mn(2+)</name>
        <dbReference type="ChEBI" id="CHEBI:29035"/>
    </cofactor>
</comment>
<dbReference type="InterPro" id="IPR000999">
    <property type="entry name" value="RNase_III_dom"/>
</dbReference>
<dbReference type="PANTHER" id="PTHR14950">
    <property type="entry name" value="DICER-RELATED"/>
    <property type="match status" value="1"/>
</dbReference>
<feature type="domain" description="Helicase ATP-binding" evidence="17">
    <location>
        <begin position="19"/>
        <end position="197"/>
    </location>
</feature>
<evidence type="ECO:0000256" key="15">
    <source>
        <dbReference type="PROSITE-ProRule" id="PRU00657"/>
    </source>
</evidence>
<dbReference type="SUPFAM" id="SSF54768">
    <property type="entry name" value="dsRNA-binding domain-like"/>
    <property type="match status" value="1"/>
</dbReference>
<dbReference type="GO" id="GO:0004525">
    <property type="term" value="F:ribonuclease III activity"/>
    <property type="evidence" value="ECO:0007669"/>
    <property type="project" value="InterPro"/>
</dbReference>
<dbReference type="SMART" id="SM00535">
    <property type="entry name" value="RIBOc"/>
    <property type="match status" value="2"/>
</dbReference>
<dbReference type="GO" id="GO:0005524">
    <property type="term" value="F:ATP binding"/>
    <property type="evidence" value="ECO:0007669"/>
    <property type="project" value="UniProtKB-KW"/>
</dbReference>
<keyword evidence="21" id="KW-1185">Reference proteome</keyword>
<dbReference type="EMBL" id="CP090163">
    <property type="protein sequence ID" value="UJO10935.1"/>
    <property type="molecule type" value="Genomic_DNA"/>
</dbReference>
<evidence type="ECO:0000256" key="5">
    <source>
        <dbReference type="ARBA" id="ARBA00022737"/>
    </source>
</evidence>
<dbReference type="OMA" id="HFCAVIP"/>
<reference evidence="20" key="2">
    <citation type="journal article" date="2022" name="Microb. Genom.">
        <title>A chromosome-scale genome assembly of the tomato pathogen Cladosporium fulvum reveals a compartmentalized genome architecture and the presence of a dispensable chromosome.</title>
        <authorList>
            <person name="Zaccaron A.Z."/>
            <person name="Chen L.H."/>
            <person name="Samaras A."/>
            <person name="Stergiopoulos I."/>
        </authorList>
    </citation>
    <scope>NUCLEOTIDE SEQUENCE</scope>
    <source>
        <strain evidence="20">Race5_Kim</strain>
    </source>
</reference>
<evidence type="ECO:0000256" key="2">
    <source>
        <dbReference type="ARBA" id="ARBA00001946"/>
    </source>
</evidence>
<feature type="domain" description="RNase III" evidence="16">
    <location>
        <begin position="917"/>
        <end position="1044"/>
    </location>
</feature>
<dbReference type="GO" id="GO:0005737">
    <property type="term" value="C:cytoplasm"/>
    <property type="evidence" value="ECO:0007669"/>
    <property type="project" value="TreeGrafter"/>
</dbReference>
<dbReference type="SMART" id="SM00487">
    <property type="entry name" value="DEXDc"/>
    <property type="match status" value="1"/>
</dbReference>
<dbReference type="InterPro" id="IPR014720">
    <property type="entry name" value="dsRBD_dom"/>
</dbReference>
<keyword evidence="4" id="KW-0479">Metal-binding</keyword>
<dbReference type="PROSITE" id="PS00517">
    <property type="entry name" value="RNASE_3_1"/>
    <property type="match status" value="1"/>
</dbReference>
<keyword evidence="5" id="KW-0677">Repeat</keyword>
<dbReference type="PROSITE" id="PS51327">
    <property type="entry name" value="DICER_DSRBF"/>
    <property type="match status" value="1"/>
</dbReference>
<dbReference type="PANTHER" id="PTHR14950:SF37">
    <property type="entry name" value="ENDORIBONUCLEASE DICER"/>
    <property type="match status" value="1"/>
</dbReference>
<keyword evidence="3" id="KW-0930">Antiviral protein</keyword>
<accession>A0A9Q8P2F5</accession>
<dbReference type="GO" id="GO:0004386">
    <property type="term" value="F:helicase activity"/>
    <property type="evidence" value="ECO:0007669"/>
    <property type="project" value="UniProtKB-KW"/>
</dbReference>
<keyword evidence="9" id="KW-0067">ATP-binding</keyword>
<dbReference type="PROSITE" id="PS50142">
    <property type="entry name" value="RNASE_3_2"/>
    <property type="match status" value="2"/>
</dbReference>
<evidence type="ECO:0000259" key="16">
    <source>
        <dbReference type="PROSITE" id="PS50142"/>
    </source>
</evidence>
<evidence type="ECO:0000256" key="13">
    <source>
        <dbReference type="ARBA" id="ARBA00023211"/>
    </source>
</evidence>
<dbReference type="GO" id="GO:0005634">
    <property type="term" value="C:nucleus"/>
    <property type="evidence" value="ECO:0007669"/>
    <property type="project" value="TreeGrafter"/>
</dbReference>
<dbReference type="InterPro" id="IPR005034">
    <property type="entry name" value="Dicer_dimerisation"/>
</dbReference>
<evidence type="ECO:0000256" key="9">
    <source>
        <dbReference type="ARBA" id="ARBA00022840"/>
    </source>
</evidence>
<evidence type="ECO:0000256" key="4">
    <source>
        <dbReference type="ARBA" id="ARBA00022723"/>
    </source>
</evidence>